<evidence type="ECO:0000256" key="1">
    <source>
        <dbReference type="SAM" id="Phobius"/>
    </source>
</evidence>
<feature type="transmembrane region" description="Helical" evidence="1">
    <location>
        <begin position="73"/>
        <end position="96"/>
    </location>
</feature>
<dbReference type="EMBL" id="CP080764">
    <property type="protein sequence ID" value="QYY44098.1"/>
    <property type="molecule type" value="Genomic_DNA"/>
</dbReference>
<gene>
    <name evidence="2" type="ORF">K3F53_07935</name>
</gene>
<sequence>MMALKILFLAVGFSLLIWVNSKIKAENNGDERIKHIVQLAGLGAWNLIMLTAGLKTLLSIFDIHLSFISTDATLTFPVLFVFSLVCYGISFLFHYVSKT</sequence>
<protein>
    <submittedName>
        <fullName evidence="2">Uncharacterized protein</fullName>
    </submittedName>
</protein>
<feature type="transmembrane region" description="Helical" evidence="1">
    <location>
        <begin position="37"/>
        <end position="61"/>
    </location>
</feature>
<keyword evidence="1" id="KW-0472">Membrane</keyword>
<evidence type="ECO:0000313" key="2">
    <source>
        <dbReference type="EMBL" id="QYY44098.1"/>
    </source>
</evidence>
<dbReference type="RefSeq" id="WP_220560214.1">
    <property type="nucleotide sequence ID" value="NZ_CP080764.1"/>
</dbReference>
<proteinExistence type="predicted"/>
<keyword evidence="1" id="KW-0812">Transmembrane</keyword>
<organism evidence="2 3">
    <name type="scientific">Aneurinibacillus thermoaerophilus</name>
    <dbReference type="NCBI Taxonomy" id="143495"/>
    <lineage>
        <taxon>Bacteria</taxon>
        <taxon>Bacillati</taxon>
        <taxon>Bacillota</taxon>
        <taxon>Bacilli</taxon>
        <taxon>Bacillales</taxon>
        <taxon>Paenibacillaceae</taxon>
        <taxon>Aneurinibacillus group</taxon>
        <taxon>Aneurinibacillus</taxon>
    </lineage>
</organism>
<evidence type="ECO:0000313" key="3">
    <source>
        <dbReference type="Proteomes" id="UP000826616"/>
    </source>
</evidence>
<accession>A0ABX8YGW7</accession>
<dbReference type="Proteomes" id="UP000826616">
    <property type="component" value="Chromosome"/>
</dbReference>
<dbReference type="GeneID" id="97141296"/>
<keyword evidence="3" id="KW-1185">Reference proteome</keyword>
<reference evidence="2 3" key="1">
    <citation type="submission" date="2021-08" db="EMBL/GenBank/DDBJ databases">
        <title>Complete genome sequence of the strain Aneurinibacillus thermoaerophilus CCM 8960.</title>
        <authorList>
            <person name="Musilova J."/>
            <person name="Kourilova X."/>
            <person name="Pernicova I."/>
            <person name="Bezdicek M."/>
            <person name="Lengerova M."/>
            <person name="Obruca S."/>
            <person name="Sedlar K."/>
        </authorList>
    </citation>
    <scope>NUCLEOTIDE SEQUENCE [LARGE SCALE GENOMIC DNA]</scope>
    <source>
        <strain evidence="2 3">CCM 8960</strain>
    </source>
</reference>
<name>A0ABX8YGW7_ANETH</name>
<keyword evidence="1" id="KW-1133">Transmembrane helix</keyword>